<sequence>MSLAGKVAFVTGAAQGLGKAFSEALLKKGAKVEAFETVISCFGGLDIMVNNAGIANEHNYALMVNINLTGVITGTNMAIDLMNREKGGRGGVIVNIASTAGITPEAYFAPIYTGTKHGVVGFTRCWSMNPYIAKMGLRFACLCPAFTDTQILCSTITDYPEDAQKIIQQVGINKVETVTEGFMQLVEDNQCNGAVMVITAQNGIQYHRKPHGISRM</sequence>
<comment type="function">
    <text evidence="8">Catalyzes the NAD-dependent dehydrogenation (oxidation) of a broad array of hydroxylated polyunsaturated fatty acids (mainly eicosanoids and docosanoids, including prostaglandins, lipoxins and resolvins), yielding their corresponding keto (oxo) metabolites. Decreases the levels of the pro-proliferative prostaglandins such as prostaglandin E2 (whose activity is increased in cancer because of an increase in the expression of cyclooxygenase 2) and generates oxo-fatty acid products that can profoundly influence cell function by abrogating pro-inflammatory cytokine expression. Converts resolvins E1, D1 and D2 to their oxo products, which represents a mode of resolvin inactivation. Resolvin E1 plays important roles during the resolution phase of acute inflammation, while resolvins D1 and D2 have a unique role in obesity-induced adipose inflammation.</text>
</comment>
<comment type="catalytic activity">
    <reaction evidence="20">
        <text>(15S)-hydroxy-(5Z,8Z,11Z,13E)-eicosatetraenoate + NAD(+) = 15-oxo-(5Z,8Z,11Z,13E)-eicosatetraenoate + NADH + H(+)</text>
        <dbReference type="Rhea" id="RHEA:23260"/>
        <dbReference type="ChEBI" id="CHEBI:15378"/>
        <dbReference type="ChEBI" id="CHEBI:57409"/>
        <dbReference type="ChEBI" id="CHEBI:57410"/>
        <dbReference type="ChEBI" id="CHEBI:57540"/>
        <dbReference type="ChEBI" id="CHEBI:57945"/>
        <dbReference type="EC" id="1.1.1.232"/>
    </reaction>
    <physiologicalReaction direction="left-to-right" evidence="20">
        <dbReference type="Rhea" id="RHEA:23261"/>
    </physiologicalReaction>
</comment>
<dbReference type="Gene3D" id="3.40.50.720">
    <property type="entry name" value="NAD(P)-binding Rossmann-like Domain"/>
    <property type="match status" value="2"/>
</dbReference>
<comment type="catalytic activity">
    <reaction evidence="12">
        <text>15-oxo-(5S,6R)-dihydroxy-(7E,9E,11Z)-eicosatrienoate + NADH + H(+) = (5S,6R,15S)-trihydroxy-(7E,9E,11Z)-eicosatrienoate + NAD(+)</text>
        <dbReference type="Rhea" id="RHEA:41596"/>
        <dbReference type="ChEBI" id="CHEBI:15378"/>
        <dbReference type="ChEBI" id="CHEBI:57540"/>
        <dbReference type="ChEBI" id="CHEBI:57945"/>
        <dbReference type="ChEBI" id="CHEBI:78325"/>
        <dbReference type="ChEBI" id="CHEBI:78329"/>
    </reaction>
    <physiologicalReaction direction="left-to-right" evidence="12">
        <dbReference type="Rhea" id="RHEA:41597"/>
    </physiologicalReaction>
</comment>
<keyword evidence="24" id="KW-1185">Reference proteome</keyword>
<evidence type="ECO:0000256" key="19">
    <source>
        <dbReference type="ARBA" id="ARBA00048921"/>
    </source>
</evidence>
<comment type="catalytic activity">
    <reaction evidence="9">
        <text>prostaglandin E1 + NAD(+) = 15-oxoprostaglandin E1 + NADH + H(+)</text>
        <dbReference type="Rhea" id="RHEA:16477"/>
        <dbReference type="ChEBI" id="CHEBI:15378"/>
        <dbReference type="ChEBI" id="CHEBI:57397"/>
        <dbReference type="ChEBI" id="CHEBI:57401"/>
        <dbReference type="ChEBI" id="CHEBI:57540"/>
        <dbReference type="ChEBI" id="CHEBI:57945"/>
    </reaction>
    <physiologicalReaction direction="left-to-right" evidence="9">
        <dbReference type="Rhea" id="RHEA:16478"/>
    </physiologicalReaction>
</comment>
<dbReference type="AlphaFoldDB" id="A0A2T7NDU0"/>
<evidence type="ECO:0000256" key="21">
    <source>
        <dbReference type="ARBA" id="ARBA00049188"/>
    </source>
</evidence>
<evidence type="ECO:0000256" key="4">
    <source>
        <dbReference type="ARBA" id="ARBA00039060"/>
    </source>
</evidence>
<dbReference type="EMBL" id="PZQS01000013">
    <property type="protein sequence ID" value="PVD19338.1"/>
    <property type="molecule type" value="Genomic_DNA"/>
</dbReference>
<evidence type="ECO:0000256" key="9">
    <source>
        <dbReference type="ARBA" id="ARBA00047325"/>
    </source>
</evidence>
<comment type="catalytic activity">
    <reaction evidence="16">
        <text>lipoxin A4 + NAD(+) = 15-oxo-(5S,6R)-dihydroxy-(7E,9E,11Z,13E)-eicosatetraenoate + NADH + H(+)</text>
        <dbReference type="Rhea" id="RHEA:41572"/>
        <dbReference type="ChEBI" id="CHEBI:15378"/>
        <dbReference type="ChEBI" id="CHEBI:57540"/>
        <dbReference type="ChEBI" id="CHEBI:57945"/>
        <dbReference type="ChEBI" id="CHEBI:67026"/>
        <dbReference type="ChEBI" id="CHEBI:78311"/>
    </reaction>
    <physiologicalReaction direction="left-to-right" evidence="16">
        <dbReference type="Rhea" id="RHEA:41573"/>
    </physiologicalReaction>
</comment>
<comment type="caution">
    <text evidence="23">The sequence shown here is derived from an EMBL/GenBank/DDBJ whole genome shotgun (WGS) entry which is preliminary data.</text>
</comment>
<evidence type="ECO:0000256" key="5">
    <source>
        <dbReference type="ARBA" id="ARBA00040276"/>
    </source>
</evidence>
<dbReference type="GO" id="GO:0016404">
    <property type="term" value="F:15-hydroxyprostaglandin dehydrogenase (NAD+) activity"/>
    <property type="evidence" value="ECO:0007669"/>
    <property type="project" value="UniProtKB-EC"/>
</dbReference>
<dbReference type="PANTHER" id="PTHR44229:SF4">
    <property type="entry name" value="15-HYDROXYPROSTAGLANDIN DEHYDROGENASE [NAD(+)]"/>
    <property type="match status" value="1"/>
</dbReference>
<evidence type="ECO:0000313" key="23">
    <source>
        <dbReference type="EMBL" id="PVD19338.1"/>
    </source>
</evidence>
<dbReference type="InterPro" id="IPR002347">
    <property type="entry name" value="SDR_fam"/>
</dbReference>
<dbReference type="EC" id="1.1.1.232" evidence="4"/>
<reference evidence="23 24" key="1">
    <citation type="submission" date="2018-04" db="EMBL/GenBank/DDBJ databases">
        <title>The genome of golden apple snail Pomacea canaliculata provides insight into stress tolerance and invasive adaptation.</title>
        <authorList>
            <person name="Liu C."/>
            <person name="Liu B."/>
            <person name="Ren Y."/>
            <person name="Zhang Y."/>
            <person name="Wang H."/>
            <person name="Li S."/>
            <person name="Jiang F."/>
            <person name="Yin L."/>
            <person name="Zhang G."/>
            <person name="Qian W."/>
            <person name="Fan W."/>
        </authorList>
    </citation>
    <scope>NUCLEOTIDE SEQUENCE [LARGE SCALE GENOMIC DNA]</scope>
    <source>
        <strain evidence="23">SZHN2017</strain>
        <tissue evidence="23">Muscle</tissue>
    </source>
</reference>
<evidence type="ECO:0000256" key="17">
    <source>
        <dbReference type="ARBA" id="ARBA00048611"/>
    </source>
</evidence>
<dbReference type="SUPFAM" id="SSF51735">
    <property type="entry name" value="NAD(P)-binding Rossmann-fold domains"/>
    <property type="match status" value="1"/>
</dbReference>
<evidence type="ECO:0000256" key="22">
    <source>
        <dbReference type="RuleBase" id="RU000363"/>
    </source>
</evidence>
<evidence type="ECO:0000256" key="7">
    <source>
        <dbReference type="ARBA" id="ARBA00042026"/>
    </source>
</evidence>
<dbReference type="Proteomes" id="UP000245119">
    <property type="component" value="Linkage Group LG13"/>
</dbReference>
<dbReference type="EC" id="1.1.1.141" evidence="3"/>
<dbReference type="PRINTS" id="PR00081">
    <property type="entry name" value="GDHRDH"/>
</dbReference>
<evidence type="ECO:0000256" key="20">
    <source>
        <dbReference type="ARBA" id="ARBA00049151"/>
    </source>
</evidence>
<evidence type="ECO:0000256" key="13">
    <source>
        <dbReference type="ARBA" id="ARBA00048144"/>
    </source>
</evidence>
<dbReference type="GO" id="GO:0047034">
    <property type="term" value="F:15-hydroxyicosatetraenoate dehydrogenase activity"/>
    <property type="evidence" value="ECO:0007669"/>
    <property type="project" value="UniProtKB-EC"/>
</dbReference>
<comment type="catalytic activity">
    <reaction evidence="15">
        <text>resolvin D2 + NAD(+) = 7-oxoresolvin D2 + NADH + H(+)</text>
        <dbReference type="Rhea" id="RHEA:53584"/>
        <dbReference type="ChEBI" id="CHEBI:15378"/>
        <dbReference type="ChEBI" id="CHEBI:57540"/>
        <dbReference type="ChEBI" id="CHEBI:57945"/>
        <dbReference type="ChEBI" id="CHEBI:133367"/>
        <dbReference type="ChEBI" id="CHEBI:137497"/>
    </reaction>
    <physiologicalReaction direction="left-to-right" evidence="15">
        <dbReference type="Rhea" id="RHEA:53585"/>
    </physiologicalReaction>
</comment>
<evidence type="ECO:0000256" key="18">
    <source>
        <dbReference type="ARBA" id="ARBA00048739"/>
    </source>
</evidence>
<evidence type="ECO:0000256" key="11">
    <source>
        <dbReference type="ARBA" id="ARBA00048008"/>
    </source>
</evidence>
<comment type="catalytic activity">
    <reaction evidence="11">
        <text>14-hydroxy-(4Z,7Z,10Z,12E,16Z,19Z)-docosahexaenoate + NAD(+) = 14-oxo-(4Z,7Z,10Z,12E,16Z,19Z)-docosahexaenoate + NADH + H(+)</text>
        <dbReference type="Rhea" id="RHEA:48952"/>
        <dbReference type="ChEBI" id="CHEBI:15378"/>
        <dbReference type="ChEBI" id="CHEBI:57540"/>
        <dbReference type="ChEBI" id="CHEBI:57945"/>
        <dbReference type="ChEBI" id="CHEBI:90866"/>
        <dbReference type="ChEBI" id="CHEBI:90867"/>
    </reaction>
    <physiologicalReaction direction="left-to-right" evidence="11">
        <dbReference type="Rhea" id="RHEA:48953"/>
    </physiologicalReaction>
</comment>
<dbReference type="STRING" id="400727.A0A2T7NDU0"/>
<evidence type="ECO:0000256" key="10">
    <source>
        <dbReference type="ARBA" id="ARBA00047672"/>
    </source>
</evidence>
<comment type="catalytic activity">
    <reaction evidence="10">
        <text>resolvin D1 + NAD(+) = 8-oxoresolvin D1 + NADH + H(+)</text>
        <dbReference type="Rhea" id="RHEA:50124"/>
        <dbReference type="ChEBI" id="CHEBI:15378"/>
        <dbReference type="ChEBI" id="CHEBI:57540"/>
        <dbReference type="ChEBI" id="CHEBI:57945"/>
        <dbReference type="ChEBI" id="CHEBI:132079"/>
        <dbReference type="ChEBI" id="CHEBI:132080"/>
    </reaction>
    <physiologicalReaction direction="left-to-right" evidence="10">
        <dbReference type="Rhea" id="RHEA:50125"/>
    </physiologicalReaction>
</comment>
<protein>
    <recommendedName>
        <fullName evidence="5">15-hydroxyprostaglandin dehydrogenase [NAD(+)]</fullName>
        <ecNumber evidence="3">1.1.1.141</ecNumber>
        <ecNumber evidence="4">1.1.1.232</ecNumber>
    </recommendedName>
    <alternativeName>
        <fullName evidence="7">Eicosanoid/docosanoid dehydrogenase [NAD(+)]</fullName>
    </alternativeName>
    <alternativeName>
        <fullName evidence="6">Prostaglandin dehydrogenase 1</fullName>
    </alternativeName>
</protein>
<evidence type="ECO:0000256" key="3">
    <source>
        <dbReference type="ARBA" id="ARBA00038968"/>
    </source>
</evidence>
<dbReference type="Pfam" id="PF00106">
    <property type="entry name" value="adh_short"/>
    <property type="match status" value="1"/>
</dbReference>
<comment type="catalytic activity">
    <reaction evidence="18">
        <text>prostaglandin E2 + NAD(+) = 15-oxoprostaglandin E2 + NADH + H(+)</text>
        <dbReference type="Rhea" id="RHEA:11876"/>
        <dbReference type="ChEBI" id="CHEBI:15378"/>
        <dbReference type="ChEBI" id="CHEBI:57400"/>
        <dbReference type="ChEBI" id="CHEBI:57540"/>
        <dbReference type="ChEBI" id="CHEBI:57945"/>
        <dbReference type="ChEBI" id="CHEBI:606564"/>
        <dbReference type="EC" id="1.1.1.141"/>
    </reaction>
    <physiologicalReaction direction="left-to-right" evidence="18">
        <dbReference type="Rhea" id="RHEA:11877"/>
    </physiologicalReaction>
</comment>
<accession>A0A2T7NDU0</accession>
<comment type="catalytic activity">
    <reaction evidence="13">
        <text>(11R)-hydroxy-(5Z,8Z,12E,14Z)-eicosatetraenoate + NAD(+) = 11-oxo-(5Z,8Z,12E,14Z)-eicosatetraenoate + NADH + H(+)</text>
        <dbReference type="Rhea" id="RHEA:48640"/>
        <dbReference type="ChEBI" id="CHEBI:15378"/>
        <dbReference type="ChEBI" id="CHEBI:57540"/>
        <dbReference type="ChEBI" id="CHEBI:57945"/>
        <dbReference type="ChEBI" id="CHEBI:78836"/>
        <dbReference type="ChEBI" id="CHEBI:90697"/>
    </reaction>
    <physiologicalReaction direction="left-to-right" evidence="13">
        <dbReference type="Rhea" id="RHEA:48641"/>
    </physiologicalReaction>
</comment>
<evidence type="ECO:0000256" key="14">
    <source>
        <dbReference type="ARBA" id="ARBA00048170"/>
    </source>
</evidence>
<evidence type="ECO:0000256" key="1">
    <source>
        <dbReference type="ARBA" id="ARBA00006484"/>
    </source>
</evidence>
<evidence type="ECO:0000256" key="2">
    <source>
        <dbReference type="ARBA" id="ARBA00023002"/>
    </source>
</evidence>
<evidence type="ECO:0000256" key="12">
    <source>
        <dbReference type="ARBA" id="ARBA00048140"/>
    </source>
</evidence>
<name>A0A2T7NDU0_POMCA</name>
<comment type="catalytic activity">
    <reaction evidence="14">
        <text>resolvin D1 + NAD(+) = 17-oxoresolvin D1 + NADH + H(+)</text>
        <dbReference type="Rhea" id="RHEA:50128"/>
        <dbReference type="ChEBI" id="CHEBI:15378"/>
        <dbReference type="ChEBI" id="CHEBI:57540"/>
        <dbReference type="ChEBI" id="CHEBI:57945"/>
        <dbReference type="ChEBI" id="CHEBI:132079"/>
        <dbReference type="ChEBI" id="CHEBI:132081"/>
    </reaction>
    <physiologicalReaction direction="left-to-right" evidence="14">
        <dbReference type="Rhea" id="RHEA:50129"/>
    </physiologicalReaction>
</comment>
<comment type="catalytic activity">
    <reaction evidence="21">
        <text>resolvin E1 + NAD(+) = 18-oxo-resolvin E1 + NADH + H(+)</text>
        <dbReference type="Rhea" id="RHEA:49244"/>
        <dbReference type="ChEBI" id="CHEBI:15378"/>
        <dbReference type="ChEBI" id="CHEBI:57540"/>
        <dbReference type="ChEBI" id="CHEBI:57945"/>
        <dbReference type="ChEBI" id="CHEBI:91000"/>
        <dbReference type="ChEBI" id="CHEBI:91001"/>
    </reaction>
    <physiologicalReaction direction="left-to-right" evidence="21">
        <dbReference type="Rhea" id="RHEA:49245"/>
    </physiologicalReaction>
</comment>
<dbReference type="GO" id="GO:0005737">
    <property type="term" value="C:cytoplasm"/>
    <property type="evidence" value="ECO:0007669"/>
    <property type="project" value="TreeGrafter"/>
</dbReference>
<evidence type="ECO:0000256" key="16">
    <source>
        <dbReference type="ARBA" id="ARBA00048535"/>
    </source>
</evidence>
<evidence type="ECO:0000313" key="24">
    <source>
        <dbReference type="Proteomes" id="UP000245119"/>
    </source>
</evidence>
<organism evidence="23 24">
    <name type="scientific">Pomacea canaliculata</name>
    <name type="common">Golden apple snail</name>
    <dbReference type="NCBI Taxonomy" id="400727"/>
    <lineage>
        <taxon>Eukaryota</taxon>
        <taxon>Metazoa</taxon>
        <taxon>Spiralia</taxon>
        <taxon>Lophotrochozoa</taxon>
        <taxon>Mollusca</taxon>
        <taxon>Gastropoda</taxon>
        <taxon>Caenogastropoda</taxon>
        <taxon>Architaenioglossa</taxon>
        <taxon>Ampullarioidea</taxon>
        <taxon>Ampullariidae</taxon>
        <taxon>Pomacea</taxon>
    </lineage>
</organism>
<comment type="catalytic activity">
    <reaction evidence="17">
        <text>prostaglandin A1 + NAD(+) = 15-oxo-prostaglandin A1 + NADH + H(+)</text>
        <dbReference type="Rhea" id="RHEA:41263"/>
        <dbReference type="ChEBI" id="CHEBI:15378"/>
        <dbReference type="ChEBI" id="CHEBI:57398"/>
        <dbReference type="ChEBI" id="CHEBI:57540"/>
        <dbReference type="ChEBI" id="CHEBI:57945"/>
        <dbReference type="ChEBI" id="CHEBI:85072"/>
    </reaction>
    <physiologicalReaction direction="left-to-right" evidence="17">
        <dbReference type="Rhea" id="RHEA:41264"/>
    </physiologicalReaction>
</comment>
<dbReference type="InterPro" id="IPR036291">
    <property type="entry name" value="NAD(P)-bd_dom_sf"/>
</dbReference>
<evidence type="ECO:0000256" key="6">
    <source>
        <dbReference type="ARBA" id="ARBA00041812"/>
    </source>
</evidence>
<evidence type="ECO:0000256" key="8">
    <source>
        <dbReference type="ARBA" id="ARBA00045705"/>
    </source>
</evidence>
<comment type="catalytic activity">
    <reaction evidence="19">
        <text>resolvin D2 + NAD(+) = 16-oxoresolvin D2 + NADH + H(+)</text>
        <dbReference type="Rhea" id="RHEA:53588"/>
        <dbReference type="ChEBI" id="CHEBI:15378"/>
        <dbReference type="ChEBI" id="CHEBI:57540"/>
        <dbReference type="ChEBI" id="CHEBI:57945"/>
        <dbReference type="ChEBI" id="CHEBI:133367"/>
        <dbReference type="ChEBI" id="CHEBI:137498"/>
    </reaction>
    <physiologicalReaction direction="left-to-right" evidence="19">
        <dbReference type="Rhea" id="RHEA:53589"/>
    </physiologicalReaction>
</comment>
<dbReference type="PANTHER" id="PTHR44229">
    <property type="entry name" value="15-HYDROXYPROSTAGLANDIN DEHYDROGENASE [NAD(+)]"/>
    <property type="match status" value="1"/>
</dbReference>
<evidence type="ECO:0000256" key="15">
    <source>
        <dbReference type="ARBA" id="ARBA00048393"/>
    </source>
</evidence>
<comment type="similarity">
    <text evidence="1 22">Belongs to the short-chain dehydrogenases/reductases (SDR) family.</text>
</comment>
<dbReference type="OrthoDB" id="37659at2759"/>
<keyword evidence="2" id="KW-0560">Oxidoreductase</keyword>
<gene>
    <name evidence="23" type="ORF">C0Q70_19825</name>
</gene>
<proteinExistence type="inferred from homology"/>
<dbReference type="PRINTS" id="PR00080">
    <property type="entry name" value="SDRFAMILY"/>
</dbReference>